<reference evidence="1 2" key="1">
    <citation type="submission" date="2016-04" db="EMBL/GenBank/DDBJ databases">
        <title>ATOL: Assembling a taxonomically balanced genome-scale reconstruction of the evolutionary history of the Enterobacteriaceae.</title>
        <authorList>
            <person name="Plunkett G.III."/>
            <person name="Neeno-Eckwall E.C."/>
            <person name="Glasner J.D."/>
            <person name="Perna N.T."/>
        </authorList>
    </citation>
    <scope>NUCLEOTIDE SEQUENCE [LARGE SCALE GENOMIC DNA]</scope>
    <source>
        <strain evidence="1 2">ATCC 700826</strain>
    </source>
</reference>
<accession>A0AAJ3LTX1</accession>
<dbReference type="Proteomes" id="UP000078250">
    <property type="component" value="Unassembled WGS sequence"/>
</dbReference>
<comment type="caution">
    <text evidence="1">The sequence shown here is derived from an EMBL/GenBank/DDBJ whole genome shotgun (WGS) entry which is preliminary data.</text>
</comment>
<organism evidence="1 2">
    <name type="scientific">Proteus hauseri ATCC 700826</name>
    <dbReference type="NCBI Taxonomy" id="1354271"/>
    <lineage>
        <taxon>Bacteria</taxon>
        <taxon>Pseudomonadati</taxon>
        <taxon>Pseudomonadota</taxon>
        <taxon>Gammaproteobacteria</taxon>
        <taxon>Enterobacterales</taxon>
        <taxon>Morganellaceae</taxon>
        <taxon>Proteus</taxon>
    </lineage>
</organism>
<gene>
    <name evidence="1" type="ORF">M997_1585</name>
</gene>
<keyword evidence="2" id="KW-1185">Reference proteome</keyword>
<evidence type="ECO:0000313" key="1">
    <source>
        <dbReference type="EMBL" id="OAT47059.1"/>
    </source>
</evidence>
<dbReference type="EMBL" id="LXEV01000021">
    <property type="protein sequence ID" value="OAT47059.1"/>
    <property type="molecule type" value="Genomic_DNA"/>
</dbReference>
<dbReference type="AlphaFoldDB" id="A0AAJ3LTX1"/>
<proteinExistence type="predicted"/>
<name>A0AAJ3LTX1_PROHU</name>
<protein>
    <submittedName>
        <fullName evidence="1">Uncharacterized protein</fullName>
    </submittedName>
</protein>
<sequence length="37" mass="4206">MNAIEKSLKLNTKQNYLIVIIDKLPTLGSIKLTLFCQ</sequence>
<evidence type="ECO:0000313" key="2">
    <source>
        <dbReference type="Proteomes" id="UP000078250"/>
    </source>
</evidence>